<feature type="transmembrane region" description="Helical" evidence="1">
    <location>
        <begin position="12"/>
        <end position="28"/>
    </location>
</feature>
<gene>
    <name evidence="3" type="ORF">DW794_11505</name>
</gene>
<evidence type="ECO:0000259" key="2">
    <source>
        <dbReference type="Pfam" id="PF01757"/>
    </source>
</evidence>
<keyword evidence="1" id="KW-0472">Membrane</keyword>
<feature type="transmembrane region" description="Helical" evidence="1">
    <location>
        <begin position="121"/>
        <end position="140"/>
    </location>
</feature>
<dbReference type="RefSeq" id="WP_122264660.1">
    <property type="nucleotide sequence ID" value="NZ_JBDMXP010000001.1"/>
</dbReference>
<dbReference type="EMBL" id="QSJD01000016">
    <property type="protein sequence ID" value="RHD47931.1"/>
    <property type="molecule type" value="Genomic_DNA"/>
</dbReference>
<dbReference type="InterPro" id="IPR002656">
    <property type="entry name" value="Acyl_transf_3_dom"/>
</dbReference>
<sequence>MIKNKRIEYIDFIKGICIFIVVWGHTIQNMGDGDEFWLNPVHQFICSFHMPIFMLVSGFFFSNSIGKPLTSNIIRRFKQLIIPCFGWSLVLVAIHIGYILADGTIPSPAGIVKSVIMETFTRFWFLRSVFICFTLAIISMKILKKDMVAFIISFLLFLALPDNGRIHLDKFMYPFFWMGYFMHKYIDTISQYHTRLLAVSLTAFIILLFFYQKESYIYVTGMGLYNYLDEQFVFYPATERLSIVSYRYLIGMTGSFSIFLLLQRLYRPNFHVIEKVGTYTLGIYTLHILIEGNVLQKFNLLGAGFFWFNFIITPVISVLSIILCIEVIKLLEKNRLSSRLFLGKTKVVLMLFMLCLISTSCIKKQNLYQGDKDEEEANGNNGQNSGRQDIVADTDFFYPFGSEEGEYAVEITLKTNSILPEENINEPVIPPLKYNKSWLFMLTQDDCKQSAFSWTWAAIHGKPLSASYFYQFGHLQYDDLPPDIYYLEKNLGNTDGAGNEVRFSFTITLSPEWDWMNAKTQIYKGNTKEYYRFFMKSGLVWGDVKEMLNYGVGIAMHDMDIDNEELSVENLLNHYEIAQTIIKEKLADRECKMLTKPSGKNEYLTAAQINTFLQTMASDDGIALYPAQLTNDLKKVVLNRGFYSIESLKKEIEKQLHRIPKERAAINVGVHGTDASWANFLLWLNDTYGKDGADNVWMPNQEEFYEYNFYRQHSEIRMVKADEHIFILTVKLPDEMNFYYPSITVNLPGMLAENIKSIESNVTVTGLSYANYGENEGLMLNIDCRKFLTEHAENFVKRHEAKPTDASAKTDALYFVKMLKKSNKKDELLKRIK</sequence>
<feature type="transmembrane region" description="Helical" evidence="1">
    <location>
        <begin position="192"/>
        <end position="211"/>
    </location>
</feature>
<organism evidence="3 4">
    <name type="scientific">Bacteroides caccae</name>
    <dbReference type="NCBI Taxonomy" id="47678"/>
    <lineage>
        <taxon>Bacteria</taxon>
        <taxon>Pseudomonadati</taxon>
        <taxon>Bacteroidota</taxon>
        <taxon>Bacteroidia</taxon>
        <taxon>Bacteroidales</taxon>
        <taxon>Bacteroidaceae</taxon>
        <taxon>Bacteroides</taxon>
    </lineage>
</organism>
<feature type="domain" description="Acyltransferase 3" evidence="2">
    <location>
        <begin position="8"/>
        <end position="325"/>
    </location>
</feature>
<dbReference type="AlphaFoldDB" id="A0A414FJC9"/>
<feature type="transmembrane region" description="Helical" evidence="1">
    <location>
        <begin position="40"/>
        <end position="60"/>
    </location>
</feature>
<dbReference type="CDD" id="cd10585">
    <property type="entry name" value="CE4_SF"/>
    <property type="match status" value="1"/>
</dbReference>
<dbReference type="InterPro" id="IPR032762">
    <property type="entry name" value="Polysacc_deac_3"/>
</dbReference>
<dbReference type="Pfam" id="PF15421">
    <property type="entry name" value="Polysacc_deac_3"/>
    <property type="match status" value="1"/>
</dbReference>
<dbReference type="Pfam" id="PF01757">
    <property type="entry name" value="Acyl_transf_3"/>
    <property type="match status" value="1"/>
</dbReference>
<comment type="caution">
    <text evidence="3">The sequence shown here is derived from an EMBL/GenBank/DDBJ whole genome shotgun (WGS) entry which is preliminary data.</text>
</comment>
<feature type="transmembrane region" description="Helical" evidence="1">
    <location>
        <begin position="305"/>
        <end position="328"/>
    </location>
</feature>
<feature type="transmembrane region" description="Helical" evidence="1">
    <location>
        <begin position="248"/>
        <end position="266"/>
    </location>
</feature>
<evidence type="ECO:0000313" key="3">
    <source>
        <dbReference type="EMBL" id="RHD47931.1"/>
    </source>
</evidence>
<feature type="transmembrane region" description="Helical" evidence="1">
    <location>
        <begin position="340"/>
        <end position="359"/>
    </location>
</feature>
<reference evidence="3 4" key="1">
    <citation type="submission" date="2018-08" db="EMBL/GenBank/DDBJ databases">
        <title>A genome reference for cultivated species of the human gut microbiota.</title>
        <authorList>
            <person name="Zou Y."/>
            <person name="Xue W."/>
            <person name="Luo G."/>
        </authorList>
    </citation>
    <scope>NUCLEOTIDE SEQUENCE [LARGE SCALE GENOMIC DNA]</scope>
    <source>
        <strain evidence="3 4">AM31-16AC</strain>
    </source>
</reference>
<evidence type="ECO:0000256" key="1">
    <source>
        <dbReference type="SAM" id="Phobius"/>
    </source>
</evidence>
<feature type="transmembrane region" description="Helical" evidence="1">
    <location>
        <begin position="147"/>
        <end position="168"/>
    </location>
</feature>
<keyword evidence="1" id="KW-1133">Transmembrane helix</keyword>
<protein>
    <recommendedName>
        <fullName evidence="2">Acyltransferase 3 domain-containing protein</fullName>
    </recommendedName>
</protein>
<dbReference type="Proteomes" id="UP000284689">
    <property type="component" value="Unassembled WGS sequence"/>
</dbReference>
<keyword evidence="1" id="KW-0812">Transmembrane</keyword>
<accession>A0A414FJC9</accession>
<dbReference type="InterPro" id="IPR052734">
    <property type="entry name" value="Nod_factor_acetyltransferase"/>
</dbReference>
<dbReference type="PANTHER" id="PTHR37312">
    <property type="entry name" value="MEMBRANE-BOUND ACYLTRANSFERASE YKRP-RELATED"/>
    <property type="match status" value="1"/>
</dbReference>
<evidence type="ECO:0000313" key="4">
    <source>
        <dbReference type="Proteomes" id="UP000284689"/>
    </source>
</evidence>
<feature type="transmembrane region" description="Helical" evidence="1">
    <location>
        <begin position="80"/>
        <end position="101"/>
    </location>
</feature>
<dbReference type="PANTHER" id="PTHR37312:SF1">
    <property type="entry name" value="MEMBRANE-BOUND ACYLTRANSFERASE YKRP-RELATED"/>
    <property type="match status" value="1"/>
</dbReference>
<name>A0A414FJC9_9BACE</name>
<proteinExistence type="predicted"/>
<dbReference type="GO" id="GO:0016747">
    <property type="term" value="F:acyltransferase activity, transferring groups other than amino-acyl groups"/>
    <property type="evidence" value="ECO:0007669"/>
    <property type="project" value="InterPro"/>
</dbReference>